<evidence type="ECO:0000256" key="3">
    <source>
        <dbReference type="ARBA" id="ARBA00022612"/>
    </source>
</evidence>
<keyword evidence="8 10" id="KW-1035">Host cytoplasm</keyword>
<keyword evidence="7 10" id="KW-0578">Host cell lysis by virus</keyword>
<dbReference type="InterPro" id="IPR034690">
    <property type="entry name" value="Endolysin_T4_type"/>
</dbReference>
<dbReference type="InterPro" id="IPR033907">
    <property type="entry name" value="Endolysin_autolysin"/>
</dbReference>
<dbReference type="Pfam" id="PF00959">
    <property type="entry name" value="Phage_lysozyme"/>
    <property type="match status" value="1"/>
</dbReference>
<dbReference type="GO" id="GO:0030430">
    <property type="term" value="C:host cell cytoplasm"/>
    <property type="evidence" value="ECO:0007669"/>
    <property type="project" value="UniProtKB-SubCell"/>
</dbReference>
<evidence type="ECO:0000313" key="13">
    <source>
        <dbReference type="Proteomes" id="UP000008730"/>
    </source>
</evidence>
<keyword evidence="2 10" id="KW-0929">Antimicrobial</keyword>
<evidence type="ECO:0000256" key="11">
    <source>
        <dbReference type="RuleBase" id="RU003788"/>
    </source>
</evidence>
<keyword evidence="3 10" id="KW-1188">Viral release from host cell</keyword>
<comment type="similarity">
    <text evidence="10 11">Belongs to the glycosyl hydrolase 24 family.</text>
</comment>
<dbReference type="RefSeq" id="YP_004009630.1">
    <property type="nucleotide sequence ID" value="NC_014661.1"/>
</dbReference>
<keyword evidence="5 10" id="KW-0378">Hydrolase</keyword>
<dbReference type="Gene3D" id="1.10.530.40">
    <property type="match status" value="1"/>
</dbReference>
<evidence type="ECO:0000256" key="1">
    <source>
        <dbReference type="ARBA" id="ARBA00000632"/>
    </source>
</evidence>
<evidence type="ECO:0000256" key="4">
    <source>
        <dbReference type="ARBA" id="ARBA00022638"/>
    </source>
</evidence>
<gene>
    <name evidence="12" type="ORF">Acj61p013</name>
</gene>
<dbReference type="InterPro" id="IPR023346">
    <property type="entry name" value="Lysozyme-like_dom_sf"/>
</dbReference>
<dbReference type="GO" id="GO:0009253">
    <property type="term" value="P:peptidoglycan catabolic process"/>
    <property type="evidence" value="ECO:0007669"/>
    <property type="project" value="UniProtKB-UniRule"/>
</dbReference>
<feature type="active site" description="Proton donor/acceptor" evidence="10">
    <location>
        <position position="64"/>
    </location>
</feature>
<protein>
    <recommendedName>
        <fullName evidence="10">Endolysin</fullName>
        <ecNumber evidence="10">3.2.1.17</ecNumber>
    </recommendedName>
    <alternativeName>
        <fullName evidence="10">Lysis protein</fullName>
    </alternativeName>
    <alternativeName>
        <fullName evidence="10">Lysozyme</fullName>
    </alternativeName>
    <alternativeName>
        <fullName evidence="10">Muramidase</fullName>
    </alternativeName>
</protein>
<comment type="function">
    <text evidence="10">Endolysin with lysozyme activity that degrades host peptidoglycans and participates with the holin and spanin proteins in the sequential events which lead to the programmed host cell lysis releasing the mature viral particles. Once the holin has permeabilized the host cell membrane, the endolysin can reach the periplasm and break down the peptidoglycan layer.</text>
</comment>
<dbReference type="InterPro" id="IPR002196">
    <property type="entry name" value="Glyco_hydro_24"/>
</dbReference>
<reference evidence="12 13" key="1">
    <citation type="journal article" date="2010" name="Virol. J.">
        <title>Genomes of the T4-related bacteriophages as windows on microbial genome evolution.</title>
        <authorList>
            <person name="Petrov V.M."/>
            <person name="Ratnayaka S."/>
            <person name="Nolan J.M."/>
            <person name="Miller E.S."/>
            <person name="Karam J.D."/>
        </authorList>
    </citation>
    <scope>NUCLEOTIDE SEQUENCE [LARGE SCALE GENOMIC DNA]</scope>
</reference>
<proteinExistence type="inferred from homology"/>
<dbReference type="GO" id="GO:0003796">
    <property type="term" value="F:lysozyme activity"/>
    <property type="evidence" value="ECO:0007669"/>
    <property type="project" value="UniProtKB-UniRule"/>
</dbReference>
<dbReference type="HAMAP" id="MF_04110">
    <property type="entry name" value="ENDOLYSIN_T4"/>
    <property type="match status" value="1"/>
</dbReference>
<keyword evidence="4 10" id="KW-0081">Bacteriolytic enzyme</keyword>
<dbReference type="InterPro" id="IPR051018">
    <property type="entry name" value="Bacteriophage_GH24"/>
</dbReference>
<dbReference type="EMBL" id="GU911519">
    <property type="protein sequence ID" value="ADG35978.1"/>
    <property type="molecule type" value="Genomic_DNA"/>
</dbReference>
<dbReference type="InterPro" id="IPR023347">
    <property type="entry name" value="Lysozyme_dom_sf"/>
</dbReference>
<dbReference type="Proteomes" id="UP000008730">
    <property type="component" value="Segment"/>
</dbReference>
<evidence type="ECO:0000256" key="8">
    <source>
        <dbReference type="ARBA" id="ARBA00023200"/>
    </source>
</evidence>
<dbReference type="SUPFAM" id="SSF53955">
    <property type="entry name" value="Lysozyme-like"/>
    <property type="match status" value="1"/>
</dbReference>
<dbReference type="CAZy" id="GH24">
    <property type="family name" value="Glycoside Hydrolase Family 24"/>
</dbReference>
<dbReference type="KEGG" id="vg:9925904"/>
<evidence type="ECO:0000256" key="7">
    <source>
        <dbReference type="ARBA" id="ARBA00023142"/>
    </source>
</evidence>
<dbReference type="GO" id="GO:0044659">
    <property type="term" value="P:viral release from host cell by cytolysis"/>
    <property type="evidence" value="ECO:0007669"/>
    <property type="project" value="UniProtKB-UniRule"/>
</dbReference>
<evidence type="ECO:0000256" key="2">
    <source>
        <dbReference type="ARBA" id="ARBA00022529"/>
    </source>
</evidence>
<sequence>MDNSKPVFDALREFKGSGLTQAEVDEMNVILNNMTPSQKALQISDAGVALIKQFEGLRLAAYLDSVGIWTIGYGTTVYPNGKKVAKGDTCTEAQANEFKANDLKKFVPAVSSLIQVPVTQNQFDALVSLTYNIGVGAIGGSTLIKKLNAKDYKGAAEQFLVWNKGRVKGVLQVIPGLTNRRIKEKAYFEK</sequence>
<dbReference type="CDD" id="cd00737">
    <property type="entry name" value="lyz_endolysin_autolysin"/>
    <property type="match status" value="1"/>
</dbReference>
<keyword evidence="13" id="KW-1185">Reference proteome</keyword>
<name>E5E3Z4_9CAUD</name>
<evidence type="ECO:0000256" key="9">
    <source>
        <dbReference type="ARBA" id="ARBA00023295"/>
    </source>
</evidence>
<keyword evidence="9 10" id="KW-0326">Glycosidase</keyword>
<evidence type="ECO:0000256" key="6">
    <source>
        <dbReference type="ARBA" id="ARBA00022852"/>
    </source>
</evidence>
<comment type="subcellular location">
    <subcellularLocation>
        <location evidence="10">Host cytoplasm</location>
    </subcellularLocation>
    <text evidence="10">The endolysin is cytoplasmic, but can reach the periplasmic space with the help of the holins which disrupt the host cell membrane.</text>
</comment>
<evidence type="ECO:0000256" key="5">
    <source>
        <dbReference type="ARBA" id="ARBA00022801"/>
    </source>
</evidence>
<evidence type="ECO:0000256" key="10">
    <source>
        <dbReference type="HAMAP-Rule" id="MF_04110"/>
    </source>
</evidence>
<comment type="catalytic activity">
    <reaction evidence="1 10 11">
        <text>Hydrolysis of (1-&gt;4)-beta-linkages between N-acetylmuramic acid and N-acetyl-D-glucosamine residues in a peptidoglycan and between N-acetyl-D-glucosamine residues in chitodextrins.</text>
        <dbReference type="EC" id="3.2.1.17"/>
    </reaction>
</comment>
<dbReference type="GO" id="GO:0042742">
    <property type="term" value="P:defense response to bacterium"/>
    <property type="evidence" value="ECO:0007669"/>
    <property type="project" value="UniProtKB-KW"/>
</dbReference>
<dbReference type="EC" id="3.2.1.17" evidence="10"/>
<dbReference type="GO" id="GO:0016998">
    <property type="term" value="P:cell wall macromolecule catabolic process"/>
    <property type="evidence" value="ECO:0007669"/>
    <property type="project" value="InterPro"/>
</dbReference>
<dbReference type="SMR" id="E5E3Z4"/>
<dbReference type="PANTHER" id="PTHR38107">
    <property type="match status" value="1"/>
</dbReference>
<organism evidence="12 13">
    <name type="scientific">Acinetobacter phage Acj61</name>
    <dbReference type="NCBI Taxonomy" id="760732"/>
    <lineage>
        <taxon>Viruses</taxon>
        <taxon>Duplodnaviria</taxon>
        <taxon>Heunggongvirae</taxon>
        <taxon>Uroviricota</taxon>
        <taxon>Caudoviricetes</taxon>
        <taxon>Pantevenvirales</taxon>
        <taxon>Straboviridae</taxon>
        <taxon>Twarogvirinae</taxon>
        <taxon>Lasallevirus</taxon>
        <taxon>Lasallevirus Acj61</taxon>
        <taxon>Acinetobacter virus Acj61</taxon>
    </lineage>
</organism>
<accession>E5E3Z4</accession>
<keyword evidence="6 10" id="KW-0204">Cytolysis</keyword>
<dbReference type="OrthoDB" id="18172at10239"/>
<evidence type="ECO:0000313" key="12">
    <source>
        <dbReference type="EMBL" id="ADG35978.1"/>
    </source>
</evidence>
<feature type="active site" description="Proton donor/acceptor" evidence="10">
    <location>
        <position position="55"/>
    </location>
</feature>
<dbReference type="GeneID" id="9925904"/>
<dbReference type="PANTHER" id="PTHR38107:SF3">
    <property type="entry name" value="LYSOZYME RRRD-RELATED"/>
    <property type="match status" value="1"/>
</dbReference>